<evidence type="ECO:0000313" key="1">
    <source>
        <dbReference type="EMBL" id="GAI02189.1"/>
    </source>
</evidence>
<feature type="non-terminal residue" evidence="1">
    <location>
        <position position="69"/>
    </location>
</feature>
<organism evidence="1">
    <name type="scientific">marine sediment metagenome</name>
    <dbReference type="NCBI Taxonomy" id="412755"/>
    <lineage>
        <taxon>unclassified sequences</taxon>
        <taxon>metagenomes</taxon>
        <taxon>ecological metagenomes</taxon>
    </lineage>
</organism>
<name>X1M746_9ZZZZ</name>
<sequence length="69" mass="8106">MSDSFDLSELVVDPEDVGNPGIHKTSVYQYDISFSELQNDLDAIREEAIRILKEKKYFKTPRRKRMREG</sequence>
<gene>
    <name evidence="1" type="ORF">S03H2_70144</name>
</gene>
<dbReference type="AlphaFoldDB" id="X1M746"/>
<reference evidence="1" key="1">
    <citation type="journal article" date="2014" name="Front. Microbiol.">
        <title>High frequency of phylogenetically diverse reductive dehalogenase-homologous genes in deep subseafloor sedimentary metagenomes.</title>
        <authorList>
            <person name="Kawai M."/>
            <person name="Futagami T."/>
            <person name="Toyoda A."/>
            <person name="Takaki Y."/>
            <person name="Nishi S."/>
            <person name="Hori S."/>
            <person name="Arai W."/>
            <person name="Tsubouchi T."/>
            <person name="Morono Y."/>
            <person name="Uchiyama I."/>
            <person name="Ito T."/>
            <person name="Fujiyama A."/>
            <person name="Inagaki F."/>
            <person name="Takami H."/>
        </authorList>
    </citation>
    <scope>NUCLEOTIDE SEQUENCE</scope>
    <source>
        <strain evidence="1">Expedition CK06-06</strain>
    </source>
</reference>
<proteinExistence type="predicted"/>
<dbReference type="EMBL" id="BARU01046525">
    <property type="protein sequence ID" value="GAI02189.1"/>
    <property type="molecule type" value="Genomic_DNA"/>
</dbReference>
<protein>
    <submittedName>
        <fullName evidence="1">Uncharacterized protein</fullName>
    </submittedName>
</protein>
<comment type="caution">
    <text evidence="1">The sequence shown here is derived from an EMBL/GenBank/DDBJ whole genome shotgun (WGS) entry which is preliminary data.</text>
</comment>
<accession>X1M746</accession>